<organism evidence="2 3">
    <name type="scientific">Tritrichomonas musculus</name>
    <dbReference type="NCBI Taxonomy" id="1915356"/>
    <lineage>
        <taxon>Eukaryota</taxon>
        <taxon>Metamonada</taxon>
        <taxon>Parabasalia</taxon>
        <taxon>Tritrichomonadida</taxon>
        <taxon>Tritrichomonadidae</taxon>
        <taxon>Tritrichomonas</taxon>
    </lineage>
</organism>
<protein>
    <submittedName>
        <fullName evidence="2">Uncharacterized protein</fullName>
    </submittedName>
</protein>
<keyword evidence="3" id="KW-1185">Reference proteome</keyword>
<accession>A0ABR2ILC1</accession>
<reference evidence="2 3" key="1">
    <citation type="submission" date="2024-04" db="EMBL/GenBank/DDBJ databases">
        <title>Tritrichomonas musculus Genome.</title>
        <authorList>
            <person name="Alves-Ferreira E."/>
            <person name="Grigg M."/>
            <person name="Lorenzi H."/>
            <person name="Galac M."/>
        </authorList>
    </citation>
    <scope>NUCLEOTIDE SEQUENCE [LARGE SCALE GENOMIC DNA]</scope>
    <source>
        <strain evidence="2 3">EAF2021</strain>
    </source>
</reference>
<evidence type="ECO:0000313" key="3">
    <source>
        <dbReference type="Proteomes" id="UP001470230"/>
    </source>
</evidence>
<evidence type="ECO:0000256" key="1">
    <source>
        <dbReference type="SAM" id="MobiDB-lite"/>
    </source>
</evidence>
<proteinExistence type="predicted"/>
<sequence>MKKRQKYRTENEITNSSDIWKDDKKDDDDDNLETVIDKNLRTGKNYHNEIVGDDDPFENSFFTDSTS</sequence>
<dbReference type="Proteomes" id="UP001470230">
    <property type="component" value="Unassembled WGS sequence"/>
</dbReference>
<gene>
    <name evidence="2" type="ORF">M9Y10_010626</name>
</gene>
<evidence type="ECO:0000313" key="2">
    <source>
        <dbReference type="EMBL" id="KAK8865094.1"/>
    </source>
</evidence>
<feature type="region of interest" description="Disordered" evidence="1">
    <location>
        <begin position="1"/>
        <end position="29"/>
    </location>
</feature>
<name>A0ABR2ILC1_9EUKA</name>
<dbReference type="EMBL" id="JAPFFF010000016">
    <property type="protein sequence ID" value="KAK8865094.1"/>
    <property type="molecule type" value="Genomic_DNA"/>
</dbReference>
<comment type="caution">
    <text evidence="2">The sequence shown here is derived from an EMBL/GenBank/DDBJ whole genome shotgun (WGS) entry which is preliminary data.</text>
</comment>